<evidence type="ECO:0000259" key="1">
    <source>
        <dbReference type="Pfam" id="PF11695"/>
    </source>
</evidence>
<dbReference type="InterPro" id="IPR011008">
    <property type="entry name" value="Dimeric_a/b-barrel"/>
</dbReference>
<dbReference type="SUPFAM" id="SSF54909">
    <property type="entry name" value="Dimeric alpha+beta barrel"/>
    <property type="match status" value="1"/>
</dbReference>
<reference evidence="2 3" key="1">
    <citation type="submission" date="2018-01" db="EMBL/GenBank/DDBJ databases">
        <title>Genomic Encyclopedia of Archaeal and Bacterial Type Strains, Phase II (KMG-II): from individual species to whole genera.</title>
        <authorList>
            <person name="Goeker M."/>
        </authorList>
    </citation>
    <scope>NUCLEOTIDE SEQUENCE [LARGE SCALE GENOMIC DNA]</scope>
    <source>
        <strain evidence="2 3">DSM 17023</strain>
    </source>
</reference>
<name>A0A2S3UNV7_9HYPH</name>
<dbReference type="Pfam" id="PF11695">
    <property type="entry name" value="DUF3291"/>
    <property type="match status" value="1"/>
</dbReference>
<keyword evidence="3" id="KW-1185">Reference proteome</keyword>
<organism evidence="2 3">
    <name type="scientific">Roseibium marinum</name>
    <dbReference type="NCBI Taxonomy" id="281252"/>
    <lineage>
        <taxon>Bacteria</taxon>
        <taxon>Pseudomonadati</taxon>
        <taxon>Pseudomonadota</taxon>
        <taxon>Alphaproteobacteria</taxon>
        <taxon>Hyphomicrobiales</taxon>
        <taxon>Stappiaceae</taxon>
        <taxon>Roseibium</taxon>
    </lineage>
</organism>
<evidence type="ECO:0000313" key="2">
    <source>
        <dbReference type="EMBL" id="POF29408.1"/>
    </source>
</evidence>
<dbReference type="AlphaFoldDB" id="A0A2S3UNV7"/>
<accession>A0A2S3UNV7</accession>
<dbReference type="OrthoDB" id="2376237at2"/>
<protein>
    <submittedName>
        <fullName evidence="2">Uncharacterized protein DUF3291</fullName>
    </submittedName>
</protein>
<feature type="domain" description="DUF3291" evidence="1">
    <location>
        <begin position="6"/>
        <end position="141"/>
    </location>
</feature>
<gene>
    <name evidence="2" type="ORF">CLV41_109184</name>
</gene>
<dbReference type="InterPro" id="IPR021708">
    <property type="entry name" value="DUF3291"/>
</dbReference>
<evidence type="ECO:0000313" key="3">
    <source>
        <dbReference type="Proteomes" id="UP000236959"/>
    </source>
</evidence>
<dbReference type="RefSeq" id="WP_103224085.1">
    <property type="nucleotide sequence ID" value="NZ_PPCN01000009.1"/>
</dbReference>
<proteinExistence type="predicted"/>
<sequence>MTGNHIAQFNVARLKYDIEDPRIADFVNNLNRVNAAAERSPGFVWRLREEAGDYTAVVDDDPMVIPNLSVWENVESLENFVFKTVHKRIYERRTEWFGVMEKMHLVMWPVESGHEPTVKEAWERLGHLNEHGSSGHAFGWDHIPSANLWRSTRCETSAA</sequence>
<comment type="caution">
    <text evidence="2">The sequence shown here is derived from an EMBL/GenBank/DDBJ whole genome shotgun (WGS) entry which is preliminary data.</text>
</comment>
<dbReference type="Proteomes" id="UP000236959">
    <property type="component" value="Unassembled WGS sequence"/>
</dbReference>
<dbReference type="EMBL" id="PPCN01000009">
    <property type="protein sequence ID" value="POF29408.1"/>
    <property type="molecule type" value="Genomic_DNA"/>
</dbReference>